<dbReference type="RefSeq" id="WP_345399916.1">
    <property type="nucleotide sequence ID" value="NZ_BAABHG010000010.1"/>
</dbReference>
<keyword evidence="2" id="KW-0449">Lipoprotein</keyword>
<accession>A0ABW5GV02</accession>
<keyword evidence="1" id="KW-0732">Signal</keyword>
<dbReference type="InterPro" id="IPR044058">
    <property type="entry name" value="Lipoprotein_23"/>
</dbReference>
<gene>
    <name evidence="2" type="ORF">ACFSYJ_39590</name>
</gene>
<dbReference type="Pfam" id="PF18966">
    <property type="entry name" value="Lipoprotein_23"/>
    <property type="match status" value="1"/>
</dbReference>
<feature type="signal peptide" evidence="1">
    <location>
        <begin position="1"/>
        <end position="18"/>
    </location>
</feature>
<dbReference type="Proteomes" id="UP001597419">
    <property type="component" value="Unassembled WGS sequence"/>
</dbReference>
<comment type="caution">
    <text evidence="2">The sequence shown here is derived from an EMBL/GenBank/DDBJ whole genome shotgun (WGS) entry which is preliminary data.</text>
</comment>
<sequence length="186" mass="18870">MRKIISAAAIAVAGFTLAGCGSDPAPANGTKAAAGGAEIGAAGTACPMPVSFRPAEKWQPKAVSPPERMSGAELLCEIDAKPAGGIGFVRVLRATGVTDPMAALKSFTSVGKYADFAYKDVKAGSIAAKEVTYNSVASEEKLPQVALAVPVGADTVLVTTSGLDAELFKDNLAAYELAKSTLHPTT</sequence>
<evidence type="ECO:0000313" key="3">
    <source>
        <dbReference type="Proteomes" id="UP001597419"/>
    </source>
</evidence>
<evidence type="ECO:0000313" key="2">
    <source>
        <dbReference type="EMBL" id="MFD2464775.1"/>
    </source>
</evidence>
<protein>
    <submittedName>
        <fullName evidence="2">Lipoprotein</fullName>
    </submittedName>
</protein>
<dbReference type="EMBL" id="JBHUKU010000028">
    <property type="protein sequence ID" value="MFD2464775.1"/>
    <property type="molecule type" value="Genomic_DNA"/>
</dbReference>
<keyword evidence="3" id="KW-1185">Reference proteome</keyword>
<evidence type="ECO:0000256" key="1">
    <source>
        <dbReference type="SAM" id="SignalP"/>
    </source>
</evidence>
<organism evidence="2 3">
    <name type="scientific">Amycolatopsis samaneae</name>
    <dbReference type="NCBI Taxonomy" id="664691"/>
    <lineage>
        <taxon>Bacteria</taxon>
        <taxon>Bacillati</taxon>
        <taxon>Actinomycetota</taxon>
        <taxon>Actinomycetes</taxon>
        <taxon>Pseudonocardiales</taxon>
        <taxon>Pseudonocardiaceae</taxon>
        <taxon>Amycolatopsis</taxon>
    </lineage>
</organism>
<name>A0ABW5GV02_9PSEU</name>
<feature type="chain" id="PRO_5046794175" evidence="1">
    <location>
        <begin position="19"/>
        <end position="186"/>
    </location>
</feature>
<reference evidence="3" key="1">
    <citation type="journal article" date="2019" name="Int. J. Syst. Evol. Microbiol.">
        <title>The Global Catalogue of Microorganisms (GCM) 10K type strain sequencing project: providing services to taxonomists for standard genome sequencing and annotation.</title>
        <authorList>
            <consortium name="The Broad Institute Genomics Platform"/>
            <consortium name="The Broad Institute Genome Sequencing Center for Infectious Disease"/>
            <person name="Wu L."/>
            <person name="Ma J."/>
        </authorList>
    </citation>
    <scope>NUCLEOTIDE SEQUENCE [LARGE SCALE GENOMIC DNA]</scope>
    <source>
        <strain evidence="3">CGMCC 4.7643</strain>
    </source>
</reference>
<dbReference type="PROSITE" id="PS51257">
    <property type="entry name" value="PROKAR_LIPOPROTEIN"/>
    <property type="match status" value="1"/>
</dbReference>
<proteinExistence type="predicted"/>